<dbReference type="CDD" id="cd07377">
    <property type="entry name" value="WHTH_GntR"/>
    <property type="match status" value="1"/>
</dbReference>
<dbReference type="InterPro" id="IPR051446">
    <property type="entry name" value="HTH_trans_reg/aminotransferase"/>
</dbReference>
<dbReference type="EMBL" id="OGUS01000112">
    <property type="protein sequence ID" value="SPC12160.1"/>
    <property type="molecule type" value="Genomic_DNA"/>
</dbReference>
<evidence type="ECO:0000256" key="4">
    <source>
        <dbReference type="ARBA" id="ARBA00022898"/>
    </source>
</evidence>
<dbReference type="Gene3D" id="1.10.10.10">
    <property type="entry name" value="Winged helix-like DNA-binding domain superfamily/Winged helix DNA-binding domain"/>
    <property type="match status" value="1"/>
</dbReference>
<dbReference type="SMART" id="SM00345">
    <property type="entry name" value="HTH_GNTR"/>
    <property type="match status" value="1"/>
</dbReference>
<dbReference type="InterPro" id="IPR004839">
    <property type="entry name" value="Aminotransferase_I/II_large"/>
</dbReference>
<dbReference type="Gene3D" id="3.90.1150.10">
    <property type="entry name" value="Aspartate Aminotransferase, domain 1"/>
    <property type="match status" value="1"/>
</dbReference>
<dbReference type="CDD" id="cd00609">
    <property type="entry name" value="AAT_like"/>
    <property type="match status" value="1"/>
</dbReference>
<dbReference type="InterPro" id="IPR015422">
    <property type="entry name" value="PyrdxlP-dep_Trfase_small"/>
</dbReference>
<feature type="domain" description="HTH gntR-type" evidence="8">
    <location>
        <begin position="13"/>
        <end position="81"/>
    </location>
</feature>
<reference evidence="9 10" key="1">
    <citation type="submission" date="2018-01" db="EMBL/GenBank/DDBJ databases">
        <authorList>
            <person name="Clerissi C."/>
        </authorList>
    </citation>
    <scope>NUCLEOTIDE SEQUENCE [LARGE SCALE GENOMIC DNA]</scope>
    <source>
        <strain evidence="9">Cupriavidus oxalaticus LMG 2235</strain>
    </source>
</reference>
<dbReference type="PANTHER" id="PTHR46577">
    <property type="entry name" value="HTH-TYPE TRANSCRIPTIONAL REGULATORY PROTEIN GABR"/>
    <property type="match status" value="1"/>
</dbReference>
<dbReference type="GO" id="GO:0003677">
    <property type="term" value="F:DNA binding"/>
    <property type="evidence" value="ECO:0007669"/>
    <property type="project" value="UniProtKB-KW"/>
</dbReference>
<dbReference type="Pfam" id="PF00155">
    <property type="entry name" value="Aminotran_1_2"/>
    <property type="match status" value="1"/>
</dbReference>
<dbReference type="InterPro" id="IPR015421">
    <property type="entry name" value="PyrdxlP-dep_Trfase_major"/>
</dbReference>
<proteinExistence type="inferred from homology"/>
<comment type="caution">
    <text evidence="9">The sequence shown here is derived from an EMBL/GenBank/DDBJ whole genome shotgun (WGS) entry which is preliminary data.</text>
</comment>
<dbReference type="GO" id="GO:0008483">
    <property type="term" value="F:transaminase activity"/>
    <property type="evidence" value="ECO:0007669"/>
    <property type="project" value="UniProtKB-KW"/>
</dbReference>
<keyword evidence="7" id="KW-0804">Transcription</keyword>
<evidence type="ECO:0000313" key="9">
    <source>
        <dbReference type="EMBL" id="SPC12160.1"/>
    </source>
</evidence>
<keyword evidence="2" id="KW-0032">Aminotransferase</keyword>
<gene>
    <name evidence="9" type="primary">ydcR</name>
    <name evidence="9" type="ORF">CO2235_120050</name>
</gene>
<keyword evidence="4" id="KW-0663">Pyridoxal phosphate</keyword>
<dbReference type="InterPro" id="IPR036390">
    <property type="entry name" value="WH_DNA-bd_sf"/>
</dbReference>
<dbReference type="InterPro" id="IPR000524">
    <property type="entry name" value="Tscrpt_reg_HTH_GntR"/>
</dbReference>
<evidence type="ECO:0000256" key="6">
    <source>
        <dbReference type="ARBA" id="ARBA00023125"/>
    </source>
</evidence>
<keyword evidence="3" id="KW-0808">Transferase</keyword>
<dbReference type="Pfam" id="PF00392">
    <property type="entry name" value="GntR"/>
    <property type="match status" value="1"/>
</dbReference>
<dbReference type="GO" id="GO:0003700">
    <property type="term" value="F:DNA-binding transcription factor activity"/>
    <property type="evidence" value="ECO:0007669"/>
    <property type="project" value="InterPro"/>
</dbReference>
<dbReference type="FunFam" id="3.40.640.10:FF:000023">
    <property type="entry name" value="Transcriptional regulator, GntR family"/>
    <property type="match status" value="1"/>
</dbReference>
<dbReference type="GO" id="GO:0030170">
    <property type="term" value="F:pyridoxal phosphate binding"/>
    <property type="evidence" value="ECO:0007669"/>
    <property type="project" value="InterPro"/>
</dbReference>
<evidence type="ECO:0000313" key="10">
    <source>
        <dbReference type="Proteomes" id="UP000256862"/>
    </source>
</evidence>
<evidence type="ECO:0000256" key="3">
    <source>
        <dbReference type="ARBA" id="ARBA00022679"/>
    </source>
</evidence>
<dbReference type="PROSITE" id="PS50949">
    <property type="entry name" value="HTH_GNTR"/>
    <property type="match status" value="1"/>
</dbReference>
<comment type="similarity">
    <text evidence="1">In the C-terminal section; belongs to the class-I pyridoxal-phosphate-dependent aminotransferase family.</text>
</comment>
<sequence>MPPRHPAPDSAPMKRYEALAETLAADIRNGSLPPGTRLPSIRKTVAQYGVSPSTAFQAYYRLEERGLVRARERSGYYVAGPARRDLPQPQARPSRQASTEVDISKLVFAVLEGARDRKLVQFGSAFPSPELFPWERLGKSLARAGRALDPWHSVNDLPPGNAALRRQIALRYLGAGAPQPAEDLVVTNGALEALNLCLMAVTRPGDVVAIESPGFYAALQALERLRLKALEIPVDPAEGIDLGALDHALSRHPVKACWFMTQFQNPLGASLPEDKKKALVALLARHQVPLIEDDVYGELYFGNRCPLPAKAFDTQGLVMHCSSFSKTLSPGFRIGWVAPGRFGEAIQRLKLMTTLSAGVPTQVALAEYLQHGGYDKHLRRLRHVLEMQQGQMLDAIGRHFPEGVRVSRPDGGYFLWVEFVPGFDALALHHAALEAGIGLAPGPIFSARQGYRNCIRLNYGHLWNDEAEAAVATLGRLIAQQTT</sequence>
<organism evidence="9 10">
    <name type="scientific">Cupriavidus oxalaticus</name>
    <dbReference type="NCBI Taxonomy" id="96344"/>
    <lineage>
        <taxon>Bacteria</taxon>
        <taxon>Pseudomonadati</taxon>
        <taxon>Pseudomonadota</taxon>
        <taxon>Betaproteobacteria</taxon>
        <taxon>Burkholderiales</taxon>
        <taxon>Burkholderiaceae</taxon>
        <taxon>Cupriavidus</taxon>
    </lineage>
</organism>
<dbReference type="Proteomes" id="UP000256862">
    <property type="component" value="Chromosome CO2235"/>
</dbReference>
<evidence type="ECO:0000256" key="7">
    <source>
        <dbReference type="ARBA" id="ARBA00023163"/>
    </source>
</evidence>
<evidence type="ECO:0000256" key="1">
    <source>
        <dbReference type="ARBA" id="ARBA00005384"/>
    </source>
</evidence>
<evidence type="ECO:0000259" key="8">
    <source>
        <dbReference type="PROSITE" id="PS50949"/>
    </source>
</evidence>
<dbReference type="InterPro" id="IPR036388">
    <property type="entry name" value="WH-like_DNA-bd_sf"/>
</dbReference>
<evidence type="ECO:0000256" key="5">
    <source>
        <dbReference type="ARBA" id="ARBA00023015"/>
    </source>
</evidence>
<keyword evidence="6" id="KW-0238">DNA-binding</keyword>
<dbReference type="PANTHER" id="PTHR46577:SF2">
    <property type="entry name" value="TRANSCRIPTIONAL REGULATORY PROTEIN"/>
    <property type="match status" value="1"/>
</dbReference>
<dbReference type="AlphaFoldDB" id="A0A976BA03"/>
<dbReference type="InterPro" id="IPR015424">
    <property type="entry name" value="PyrdxlP-dep_Trfase"/>
</dbReference>
<keyword evidence="5" id="KW-0805">Transcription regulation</keyword>
<evidence type="ECO:0000256" key="2">
    <source>
        <dbReference type="ARBA" id="ARBA00022576"/>
    </source>
</evidence>
<dbReference type="SUPFAM" id="SSF53383">
    <property type="entry name" value="PLP-dependent transferases"/>
    <property type="match status" value="1"/>
</dbReference>
<dbReference type="SUPFAM" id="SSF46785">
    <property type="entry name" value="Winged helix' DNA-binding domain"/>
    <property type="match status" value="1"/>
</dbReference>
<protein>
    <submittedName>
        <fullName evidence="9">Uncharacterized HTH-type transcriptional regulator YdcR</fullName>
    </submittedName>
</protein>
<dbReference type="Gene3D" id="3.40.640.10">
    <property type="entry name" value="Type I PLP-dependent aspartate aminotransferase-like (Major domain)"/>
    <property type="match status" value="1"/>
</dbReference>
<name>A0A976BA03_9BURK</name>
<accession>A0A976BA03</accession>